<dbReference type="Proteomes" id="UP000033358">
    <property type="component" value="Unassembled WGS sequence"/>
</dbReference>
<organism evidence="3 4">
    <name type="scientific">Candidatus Arcanibacter lacustris</name>
    <dbReference type="NCBI Taxonomy" id="1607817"/>
    <lineage>
        <taxon>Bacteria</taxon>
        <taxon>Pseudomonadati</taxon>
        <taxon>Pseudomonadota</taxon>
        <taxon>Alphaproteobacteria</taxon>
        <taxon>Rickettsiales</taxon>
        <taxon>Candidatus Arcanibacter</taxon>
    </lineage>
</organism>
<accession>A0A0F5MNT5</accession>
<dbReference type="GO" id="GO:0036503">
    <property type="term" value="P:ERAD pathway"/>
    <property type="evidence" value="ECO:0007669"/>
    <property type="project" value="TreeGrafter"/>
</dbReference>
<reference evidence="3 4" key="1">
    <citation type="submission" date="2015-02" db="EMBL/GenBank/DDBJ databases">
        <title>Single cell genomics of a rare environmental alphaproteobacterium provides unique insights into Rickettsiaceae evolution.</title>
        <authorList>
            <person name="Martijn J."/>
            <person name="Schulz F."/>
            <person name="Zaremba-Niedzwiedzka K."/>
            <person name="Viklund J."/>
            <person name="Stepanauskas R."/>
            <person name="Andersson S.G.E."/>
            <person name="Horn M."/>
            <person name="Guy L."/>
            <person name="Ettema T.J.G."/>
        </authorList>
    </citation>
    <scope>NUCLEOTIDE SEQUENCE [LARGE SCALE GENOMIC DNA]</scope>
    <source>
        <strain evidence="3 4">SCGC AAA041-L04</strain>
    </source>
</reference>
<keyword evidence="4" id="KW-1185">Reference proteome</keyword>
<protein>
    <submittedName>
        <fullName evidence="3">Chaperone protein DnaJ</fullName>
    </submittedName>
</protein>
<dbReference type="InterPro" id="IPR001623">
    <property type="entry name" value="DnaJ_domain"/>
</dbReference>
<evidence type="ECO:0000313" key="3">
    <source>
        <dbReference type="EMBL" id="KKB96455.1"/>
    </source>
</evidence>
<feature type="domain" description="J" evidence="2">
    <location>
        <begin position="19"/>
        <end position="88"/>
    </location>
</feature>
<dbReference type="GO" id="GO:0051087">
    <property type="term" value="F:protein-folding chaperone binding"/>
    <property type="evidence" value="ECO:0007669"/>
    <property type="project" value="TreeGrafter"/>
</dbReference>
<dbReference type="GO" id="GO:0051787">
    <property type="term" value="F:misfolded protein binding"/>
    <property type="evidence" value="ECO:0007669"/>
    <property type="project" value="TreeGrafter"/>
</dbReference>
<dbReference type="SMART" id="SM00271">
    <property type="entry name" value="DnaJ"/>
    <property type="match status" value="1"/>
</dbReference>
<evidence type="ECO:0000313" key="4">
    <source>
        <dbReference type="Proteomes" id="UP000033358"/>
    </source>
</evidence>
<dbReference type="PROSITE" id="PS50076">
    <property type="entry name" value="DNAJ_2"/>
    <property type="match status" value="1"/>
</dbReference>
<dbReference type="PANTHER" id="PTHR44360:SF1">
    <property type="entry name" value="DNAJ HOMOLOG SUBFAMILY B MEMBER 9"/>
    <property type="match status" value="1"/>
</dbReference>
<comment type="caution">
    <text evidence="3">The sequence shown here is derived from an EMBL/GenBank/DDBJ whole genome shotgun (WGS) entry which is preliminary data.</text>
</comment>
<dbReference type="AlphaFoldDB" id="A0A0F5MNT5"/>
<dbReference type="PRINTS" id="PR00625">
    <property type="entry name" value="JDOMAIN"/>
</dbReference>
<sequence length="302" mass="35400">MAICLLKDYRVVELKCEKDPYKILGVSKDTSDSEIKKVYKKLSLKHHPDKHKEADKKYHQDIFLEIVDAYDVLSNKELKSCYIYQCKGSENNQERKQEKTNEQRYSYREKSKHDYSEDWFKKHNTGYKESYNFDPGNKKFCTSSYTSDIKLECANDEELKIWHRDYDANTFASKKGDLFAEARMASQNYFKVKDSNCKFIAEIKGDPAQFTFAQNKDIRIEHQACRSKKHIGKTHKSANSNTVKDVIKNLHDEFMQYHLDKHNYYTVFNEKGDVVADIVGDPAQFNADYLGAMGDVHFAHHF</sequence>
<dbReference type="PANTHER" id="PTHR44360">
    <property type="entry name" value="DNAJ HOMOLOG SUBFAMILY B MEMBER 9"/>
    <property type="match status" value="1"/>
</dbReference>
<keyword evidence="1" id="KW-0143">Chaperone</keyword>
<proteinExistence type="predicted"/>
<gene>
    <name evidence="3" type="primary">dnaJ</name>
    <name evidence="3" type="ORF">SZ25_00445</name>
</gene>
<dbReference type="SUPFAM" id="SSF46565">
    <property type="entry name" value="Chaperone J-domain"/>
    <property type="match status" value="1"/>
</dbReference>
<dbReference type="EMBL" id="JYHA01000077">
    <property type="protein sequence ID" value="KKB96455.1"/>
    <property type="molecule type" value="Genomic_DNA"/>
</dbReference>
<dbReference type="CDD" id="cd06257">
    <property type="entry name" value="DnaJ"/>
    <property type="match status" value="1"/>
</dbReference>
<dbReference type="InterPro" id="IPR036869">
    <property type="entry name" value="J_dom_sf"/>
</dbReference>
<dbReference type="Gene3D" id="1.10.287.110">
    <property type="entry name" value="DnaJ domain"/>
    <property type="match status" value="1"/>
</dbReference>
<evidence type="ECO:0000256" key="1">
    <source>
        <dbReference type="ARBA" id="ARBA00023186"/>
    </source>
</evidence>
<name>A0A0F5MNT5_9RICK</name>
<dbReference type="Pfam" id="PF00226">
    <property type="entry name" value="DnaJ"/>
    <property type="match status" value="1"/>
</dbReference>
<evidence type="ECO:0000259" key="2">
    <source>
        <dbReference type="PROSITE" id="PS50076"/>
    </source>
</evidence>
<dbReference type="InterPro" id="IPR051948">
    <property type="entry name" value="Hsp70_co-chaperone_J-domain"/>
</dbReference>